<evidence type="ECO:0000313" key="11">
    <source>
        <dbReference type="Proteomes" id="UP000199286"/>
    </source>
</evidence>
<accession>A0A1H3GFU3</accession>
<dbReference type="Gene3D" id="3.30.2010.10">
    <property type="entry name" value="Metalloproteases ('zincins'), catalytic domain"/>
    <property type="match status" value="1"/>
</dbReference>
<organism evidence="10 11">
    <name type="scientific">Citreimonas salinaria</name>
    <dbReference type="NCBI Taxonomy" id="321339"/>
    <lineage>
        <taxon>Bacteria</taxon>
        <taxon>Pseudomonadati</taxon>
        <taxon>Pseudomonadota</taxon>
        <taxon>Alphaproteobacteria</taxon>
        <taxon>Rhodobacterales</taxon>
        <taxon>Roseobacteraceae</taxon>
        <taxon>Citreimonas</taxon>
    </lineage>
</organism>
<dbReference type="InterPro" id="IPR011990">
    <property type="entry name" value="TPR-like_helical_dom_sf"/>
</dbReference>
<keyword evidence="2 10" id="KW-0645">Protease</keyword>
<gene>
    <name evidence="10" type="ORF">SAMN05444340_102285</name>
</gene>
<keyword evidence="6" id="KW-0482">Metalloprotease</keyword>
<feature type="chain" id="PRO_5011490480" evidence="8">
    <location>
        <begin position="29"/>
        <end position="445"/>
    </location>
</feature>
<keyword evidence="8" id="KW-0732">Signal</keyword>
<feature type="region of interest" description="Disordered" evidence="7">
    <location>
        <begin position="421"/>
        <end position="445"/>
    </location>
</feature>
<evidence type="ECO:0000256" key="4">
    <source>
        <dbReference type="ARBA" id="ARBA00022801"/>
    </source>
</evidence>
<evidence type="ECO:0000256" key="1">
    <source>
        <dbReference type="ARBA" id="ARBA00001947"/>
    </source>
</evidence>
<dbReference type="Gene3D" id="1.25.40.10">
    <property type="entry name" value="Tetratricopeptide repeat domain"/>
    <property type="match status" value="1"/>
</dbReference>
<dbReference type="PANTHER" id="PTHR22726:SF1">
    <property type="entry name" value="METALLOENDOPEPTIDASE OMA1, MITOCHONDRIAL"/>
    <property type="match status" value="1"/>
</dbReference>
<dbReference type="STRING" id="321339.SAMN05444340_102285"/>
<comment type="cofactor">
    <cofactor evidence="1">
        <name>Zn(2+)</name>
        <dbReference type="ChEBI" id="CHEBI:29105"/>
    </cofactor>
</comment>
<evidence type="ECO:0000256" key="2">
    <source>
        <dbReference type="ARBA" id="ARBA00022670"/>
    </source>
</evidence>
<dbReference type="SUPFAM" id="SSF48452">
    <property type="entry name" value="TPR-like"/>
    <property type="match status" value="1"/>
</dbReference>
<evidence type="ECO:0000256" key="8">
    <source>
        <dbReference type="SAM" id="SignalP"/>
    </source>
</evidence>
<dbReference type="GO" id="GO:0046872">
    <property type="term" value="F:metal ion binding"/>
    <property type="evidence" value="ECO:0007669"/>
    <property type="project" value="UniProtKB-KW"/>
</dbReference>
<dbReference type="InterPro" id="IPR051156">
    <property type="entry name" value="Mito/Outer_Membr_Metalloprot"/>
</dbReference>
<keyword evidence="11" id="KW-1185">Reference proteome</keyword>
<feature type="domain" description="Peptidase M48" evidence="9">
    <location>
        <begin position="36"/>
        <end position="227"/>
    </location>
</feature>
<keyword evidence="3" id="KW-0479">Metal-binding</keyword>
<dbReference type="EMBL" id="FNPF01000002">
    <property type="protein sequence ID" value="SDY01179.1"/>
    <property type="molecule type" value="Genomic_DNA"/>
</dbReference>
<dbReference type="GO" id="GO:0016020">
    <property type="term" value="C:membrane"/>
    <property type="evidence" value="ECO:0007669"/>
    <property type="project" value="TreeGrafter"/>
</dbReference>
<evidence type="ECO:0000259" key="9">
    <source>
        <dbReference type="Pfam" id="PF01435"/>
    </source>
</evidence>
<dbReference type="InterPro" id="IPR001915">
    <property type="entry name" value="Peptidase_M48"/>
</dbReference>
<dbReference type="CDD" id="cd07324">
    <property type="entry name" value="M48C_Oma1-like"/>
    <property type="match status" value="1"/>
</dbReference>
<evidence type="ECO:0000256" key="3">
    <source>
        <dbReference type="ARBA" id="ARBA00022723"/>
    </source>
</evidence>
<evidence type="ECO:0000313" key="10">
    <source>
        <dbReference type="EMBL" id="SDY01179.1"/>
    </source>
</evidence>
<evidence type="ECO:0000256" key="5">
    <source>
        <dbReference type="ARBA" id="ARBA00022833"/>
    </source>
</evidence>
<dbReference type="GO" id="GO:0051603">
    <property type="term" value="P:proteolysis involved in protein catabolic process"/>
    <property type="evidence" value="ECO:0007669"/>
    <property type="project" value="TreeGrafter"/>
</dbReference>
<dbReference type="AlphaFoldDB" id="A0A1H3GFU3"/>
<dbReference type="PANTHER" id="PTHR22726">
    <property type="entry name" value="METALLOENDOPEPTIDASE OMA1"/>
    <property type="match status" value="1"/>
</dbReference>
<dbReference type="Pfam" id="PF14559">
    <property type="entry name" value="TPR_19"/>
    <property type="match status" value="1"/>
</dbReference>
<reference evidence="10 11" key="1">
    <citation type="submission" date="2016-10" db="EMBL/GenBank/DDBJ databases">
        <authorList>
            <person name="de Groot N.N."/>
        </authorList>
    </citation>
    <scope>NUCLEOTIDE SEQUENCE [LARGE SCALE GENOMIC DNA]</scope>
    <source>
        <strain evidence="10 11">DSM 26880</strain>
    </source>
</reference>
<evidence type="ECO:0000256" key="6">
    <source>
        <dbReference type="ARBA" id="ARBA00023049"/>
    </source>
</evidence>
<proteinExistence type="predicted"/>
<sequence>MGLSSMRRAALWMMALTLALAVAAPARAGLSLLRDADIEHALRQLAAPVLGAAGLSPTQTRILLVDDGSLNAFVADTRHIFIHSGLISRLETAAQLQAVIAHEAAHIANGHISQRLGNMRSARTAAGLGLVLAAAAAAATGEGQLGAAVALGTQNSAMRTLLSHTRAEESSADIESVRLLMRAGINPRAALEVQEMFSGQEALSLGRQDPYTRSHPLTRDRLRALQGLVAGQPETAPDGTANYWFARAKGKLTAFQRAPSWTLRRAADSPSADIRLMREAVAHHRNADTRRALAAIDEALRLRGDDPLLLDLKGQILLESRNFAAAVQVYQTAAQRAGSEPLILGGLGRALLAAGHPAEALRALEAAQGRDSTDARLLRDLALAYAQTGQGGMASVVTAERYALQGRMADAGLHATRASGLVPRRSGPWQRAQDVLSAAEQAQRR</sequence>
<keyword evidence="4" id="KW-0378">Hydrolase</keyword>
<dbReference type="GO" id="GO:0004222">
    <property type="term" value="F:metalloendopeptidase activity"/>
    <property type="evidence" value="ECO:0007669"/>
    <property type="project" value="InterPro"/>
</dbReference>
<dbReference type="Proteomes" id="UP000199286">
    <property type="component" value="Unassembled WGS sequence"/>
</dbReference>
<feature type="signal peptide" evidence="8">
    <location>
        <begin position="1"/>
        <end position="28"/>
    </location>
</feature>
<protein>
    <submittedName>
        <fullName evidence="10">Putative Zn-dependent protease, contains TPR repeats</fullName>
    </submittedName>
</protein>
<dbReference type="Pfam" id="PF01435">
    <property type="entry name" value="Peptidase_M48"/>
    <property type="match status" value="1"/>
</dbReference>
<keyword evidence="5" id="KW-0862">Zinc</keyword>
<evidence type="ECO:0000256" key="7">
    <source>
        <dbReference type="SAM" id="MobiDB-lite"/>
    </source>
</evidence>
<name>A0A1H3GFU3_9RHOB</name>